<gene>
    <name evidence="2" type="ORF">KI387_006241</name>
</gene>
<name>A0AA38GPW6_TAXCH</name>
<feature type="region of interest" description="Disordered" evidence="1">
    <location>
        <begin position="72"/>
        <end position="104"/>
    </location>
</feature>
<evidence type="ECO:0000313" key="2">
    <source>
        <dbReference type="EMBL" id="KAH9326063.1"/>
    </source>
</evidence>
<evidence type="ECO:0000313" key="3">
    <source>
        <dbReference type="Proteomes" id="UP000824469"/>
    </source>
</evidence>
<dbReference type="Proteomes" id="UP000824469">
    <property type="component" value="Unassembled WGS sequence"/>
</dbReference>
<dbReference type="EMBL" id="JAHRHJ020000002">
    <property type="protein sequence ID" value="KAH9326063.1"/>
    <property type="molecule type" value="Genomic_DNA"/>
</dbReference>
<dbReference type="Pfam" id="PF08284">
    <property type="entry name" value="RVP_2"/>
    <property type="match status" value="1"/>
</dbReference>
<proteinExistence type="predicted"/>
<feature type="compositionally biased region" description="Basic and acidic residues" evidence="1">
    <location>
        <begin position="1"/>
        <end position="16"/>
    </location>
</feature>
<sequence length="730" mass="83474">MPHKEHEESTKFDEGGVKTPSSPCHNGIIEEEGLVIKGPKAATLTPIPKSQQHEVNIAHFVVNTENVLTCDESRDETRGVEQEGEEKGLVGNPSPMKHDDNKPAGLFRTTVNKRQIYGVHEYGKSYRDALCEHHQDIVEAKVEKTSFVKSKEKKKADFNSEILSHKIGKMEDVSITPHPAWEADMWGTIQDISLQGYVVPVDLLYDRKEVFGIITPCTWLKEKLMENYFEIIMYANMVMKDSTLQGQGATSLINGEDTHGSINECLVAQVGLKVEDFKGFIVKLADGHSMQCTKMCSQLQVALEPYEVCADFYVMADLGIMLGVQWWHSLGELTLNYQRMEISFMDKGKKITLQGMLPETLQISYLVEDIISWESHFCSLSKITADWKSLISAEYVKNKFANVVFEGEISKERYKVMDGLILYKNRVYLVPESRVKNMILRVVHDTPWADHPGHFMRHDKGEGNSDFSLYGLLTHGSMREPKEVRAKGNNYDKLAAVHMATKEENDGSIFQFYDPMMRYGFCLDYLVFISSESHNVWGYLEIQNLEKLSLKSHMEFEFHLKNDEIKIHGNAKEAESLRFKAKITADFNCRPAVPKFSAYVNQISVLTLFMELLFFVKFQSGSCYTMIIGLNLQKSDLGLPLAAMNNSVFSFFECIPSWNNEKGRFQLNGGIKSDYDVLFSDLYILIFERKMHEYNCFWDSTIEVKESLMWLRCFIKDAISYFIRGCGTSK</sequence>
<dbReference type="AlphaFoldDB" id="A0AA38GPW6"/>
<feature type="compositionally biased region" description="Basic and acidic residues" evidence="1">
    <location>
        <begin position="72"/>
        <end position="88"/>
    </location>
</feature>
<comment type="caution">
    <text evidence="2">The sequence shown here is derived from an EMBL/GenBank/DDBJ whole genome shotgun (WGS) entry which is preliminary data.</text>
</comment>
<protein>
    <submittedName>
        <fullName evidence="2">Uncharacterized protein</fullName>
    </submittedName>
</protein>
<evidence type="ECO:0000256" key="1">
    <source>
        <dbReference type="SAM" id="MobiDB-lite"/>
    </source>
</evidence>
<reference evidence="2 3" key="1">
    <citation type="journal article" date="2021" name="Nat. Plants">
        <title>The Taxus genome provides insights into paclitaxel biosynthesis.</title>
        <authorList>
            <person name="Xiong X."/>
            <person name="Gou J."/>
            <person name="Liao Q."/>
            <person name="Li Y."/>
            <person name="Zhou Q."/>
            <person name="Bi G."/>
            <person name="Li C."/>
            <person name="Du R."/>
            <person name="Wang X."/>
            <person name="Sun T."/>
            <person name="Guo L."/>
            <person name="Liang H."/>
            <person name="Lu P."/>
            <person name="Wu Y."/>
            <person name="Zhang Z."/>
            <person name="Ro D.K."/>
            <person name="Shang Y."/>
            <person name="Huang S."/>
            <person name="Yan J."/>
        </authorList>
    </citation>
    <scope>NUCLEOTIDE SEQUENCE [LARGE SCALE GENOMIC DNA]</scope>
    <source>
        <strain evidence="2">Ta-2019</strain>
    </source>
</reference>
<organism evidence="2 3">
    <name type="scientific">Taxus chinensis</name>
    <name type="common">Chinese yew</name>
    <name type="synonym">Taxus wallichiana var. chinensis</name>
    <dbReference type="NCBI Taxonomy" id="29808"/>
    <lineage>
        <taxon>Eukaryota</taxon>
        <taxon>Viridiplantae</taxon>
        <taxon>Streptophyta</taxon>
        <taxon>Embryophyta</taxon>
        <taxon>Tracheophyta</taxon>
        <taxon>Spermatophyta</taxon>
        <taxon>Pinopsida</taxon>
        <taxon>Pinidae</taxon>
        <taxon>Conifers II</taxon>
        <taxon>Cupressales</taxon>
        <taxon>Taxaceae</taxon>
        <taxon>Taxus</taxon>
    </lineage>
</organism>
<keyword evidence="3" id="KW-1185">Reference proteome</keyword>
<accession>A0AA38GPW6</accession>
<feature type="region of interest" description="Disordered" evidence="1">
    <location>
        <begin position="1"/>
        <end position="23"/>
    </location>
</feature>